<keyword evidence="3" id="KW-1185">Reference proteome</keyword>
<dbReference type="KEGG" id="cchl:FPL14_09825"/>
<evidence type="ECO:0000313" key="2">
    <source>
        <dbReference type="EMBL" id="QMV41459.1"/>
    </source>
</evidence>
<evidence type="ECO:0008006" key="4">
    <source>
        <dbReference type="Google" id="ProtNLM"/>
    </source>
</evidence>
<dbReference type="InterPro" id="IPR025945">
    <property type="entry name" value="DHHW"/>
</dbReference>
<protein>
    <recommendedName>
        <fullName evidence="4">DHHW protein</fullName>
    </recommendedName>
</protein>
<dbReference type="EMBL" id="CP041969">
    <property type="protein sequence ID" value="QMV41459.1"/>
    <property type="molecule type" value="Genomic_DNA"/>
</dbReference>
<keyword evidence="1" id="KW-0472">Membrane</keyword>
<reference evidence="2 3" key="1">
    <citation type="submission" date="2019-07" db="EMBL/GenBank/DDBJ databases">
        <authorList>
            <person name="Kim J.K."/>
            <person name="Cheong H.-M."/>
            <person name="Choi Y."/>
            <person name="Hwang K.J."/>
            <person name="Lee S."/>
            <person name="Choi C."/>
        </authorList>
    </citation>
    <scope>NUCLEOTIDE SEQUENCE [LARGE SCALE GENOMIC DNA]</scope>
    <source>
        <strain evidence="2 3">KS 22</strain>
    </source>
</reference>
<dbReference type="Proteomes" id="UP000515679">
    <property type="component" value="Chromosome"/>
</dbReference>
<dbReference type="RefSeq" id="WP_182302817.1">
    <property type="nucleotide sequence ID" value="NZ_CP041969.1"/>
</dbReference>
<feature type="transmembrane region" description="Helical" evidence="1">
    <location>
        <begin position="9"/>
        <end position="30"/>
    </location>
</feature>
<accession>A0A7G5BWX5</accession>
<sequence length="381" mass="43792">MNNRKADRILVWGFVAALFLIPLTFFLMPISRFSELENRTLQDAPKLTWDNVISKKFADEAESFVTDHFPYRGDWVWIKSTVEQLRLQQENNGIFKGKDGYLFEKFAKPDYEKVRRYTEAVKQFAANHPDVDMTFLLAPTSIGMYPDRLPWKAPFYSEAKVNGVIADQLKDSVTFMDGFDFLRPHASESIYYRTDHHWTTLGAYYAYAAYAKRMGWTPLGEKDFRIQTVSDSFLGSFHTRSQFSGLKPDPVQAFVPNNPVHSEMYIADTDKTAATLYDDSFLRKKDQYSYFMGGVHALTTIKNDLDPQAVDLDKLLVLKDSYAHSFIPFLAPHAAEIHVIDVRYYNGNIGDYMSENGIEDVLLLFNTATFVENGEILKIDN</sequence>
<keyword evidence="1" id="KW-0812">Transmembrane</keyword>
<evidence type="ECO:0000256" key="1">
    <source>
        <dbReference type="SAM" id="Phobius"/>
    </source>
</evidence>
<name>A0A7G5BWX5_9BACL</name>
<proteinExistence type="predicted"/>
<evidence type="ECO:0000313" key="3">
    <source>
        <dbReference type="Proteomes" id="UP000515679"/>
    </source>
</evidence>
<keyword evidence="1" id="KW-1133">Transmembrane helix</keyword>
<gene>
    <name evidence="2" type="ORF">FPL14_09825</name>
</gene>
<dbReference type="AlphaFoldDB" id="A0A7G5BWX5"/>
<dbReference type="Pfam" id="PF14286">
    <property type="entry name" value="DHHW"/>
    <property type="match status" value="1"/>
</dbReference>
<organism evidence="2 3">
    <name type="scientific">Cohnella cholangitidis</name>
    <dbReference type="NCBI Taxonomy" id="2598458"/>
    <lineage>
        <taxon>Bacteria</taxon>
        <taxon>Bacillati</taxon>
        <taxon>Bacillota</taxon>
        <taxon>Bacilli</taxon>
        <taxon>Bacillales</taxon>
        <taxon>Paenibacillaceae</taxon>
        <taxon>Cohnella</taxon>
    </lineage>
</organism>